<gene>
    <name evidence="1" type="ORF">GM418_08080</name>
</gene>
<dbReference type="KEGG" id="mcos:GM418_08080"/>
<dbReference type="SUPFAM" id="SSF56935">
    <property type="entry name" value="Porins"/>
    <property type="match status" value="1"/>
</dbReference>
<sequence>MKTELYKINFKAMKTILSIFFISFSLLISGQTKINGYVKSENGEALPGVNIFLENTYDGASSGENGDFSFSTDEKGIFLLKATFIGYKSWEKEVDLSEDIYVEIILKESVNTLDAVIITAGSFAASDESRASVMKSLDVYTTPTANGDIMAAMKTMPGNQAASDDGRLLVRGGDVYETQTYIDGLVAAKPYFSKTPDVATRGRFAPSLFSGVSFNSGGYSAEYGQALSSVLVLNSNDLAENDNTGLSIMSIGGEVNKTKRWTKSSLMLSGGYTNLSAYDKVFNSSIDWEKPVQAVNGTAVFRHKTSSRGMFKGYITTDWGNLSYFVPAAKPDELMRISNKGTTVYSNLSYRDCFSDKSCYKIGVSSTIQNNKLGLDFDNIQTLEMNVETRFSVFHDVSDGVKITWGANETYNKYDLEYKPFESTSSKLDFDDHLLGGFIESEIKFSRNLAIRPGIRSEYSSVLNKWNFAPRFALALKTGKEAQVSGAWGLYHQTPQADYLRWETSLDFERAYHYVLSYQFGDISKRLFRAEVYYKTYNRLVTYSGDNEYQISNIQNSGTGYAGGIDIFWRDLKSIKGFDYWITYSYIDTKRKYQNYPEKVTPWFVSDHNFSFVGKYWVNQINTQFGLSFTAASGRPYNNINSDEFMAEKTKPYSDLSLNLSHVFYIGDQYSVLYCSVNNVLGNDNTLSYRPSNLSDAQGNYTMIPVKRDLKRMVFIGLFLNF</sequence>
<name>A0A6I6JRE2_9BACT</name>
<proteinExistence type="predicted"/>
<dbReference type="Proteomes" id="UP000428260">
    <property type="component" value="Chromosome"/>
</dbReference>
<keyword evidence="2" id="KW-1185">Reference proteome</keyword>
<dbReference type="AlphaFoldDB" id="A0A6I6JRE2"/>
<dbReference type="InterPro" id="IPR008969">
    <property type="entry name" value="CarboxyPept-like_regulatory"/>
</dbReference>
<dbReference type="EMBL" id="CP046401">
    <property type="protein sequence ID" value="QGY43620.1"/>
    <property type="molecule type" value="Genomic_DNA"/>
</dbReference>
<organism evidence="1 2">
    <name type="scientific">Maribellus comscasis</name>
    <dbReference type="NCBI Taxonomy" id="2681766"/>
    <lineage>
        <taxon>Bacteria</taxon>
        <taxon>Pseudomonadati</taxon>
        <taxon>Bacteroidota</taxon>
        <taxon>Bacteroidia</taxon>
        <taxon>Marinilabiliales</taxon>
        <taxon>Prolixibacteraceae</taxon>
        <taxon>Maribellus</taxon>
    </lineage>
</organism>
<evidence type="ECO:0000313" key="2">
    <source>
        <dbReference type="Proteomes" id="UP000428260"/>
    </source>
</evidence>
<evidence type="ECO:0000313" key="1">
    <source>
        <dbReference type="EMBL" id="QGY43620.1"/>
    </source>
</evidence>
<reference evidence="1 2" key="1">
    <citation type="submission" date="2019-11" db="EMBL/GenBank/DDBJ databases">
        <authorList>
            <person name="Zheng R.K."/>
            <person name="Sun C.M."/>
        </authorList>
    </citation>
    <scope>NUCLEOTIDE SEQUENCE [LARGE SCALE GENOMIC DNA]</scope>
    <source>
        <strain evidence="1 2">WC007</strain>
    </source>
</reference>
<dbReference type="Gene3D" id="2.60.40.1120">
    <property type="entry name" value="Carboxypeptidase-like, regulatory domain"/>
    <property type="match status" value="1"/>
</dbReference>
<dbReference type="SUPFAM" id="SSF49464">
    <property type="entry name" value="Carboxypeptidase regulatory domain-like"/>
    <property type="match status" value="1"/>
</dbReference>
<keyword evidence="1" id="KW-0675">Receptor</keyword>
<dbReference type="Pfam" id="PF13715">
    <property type="entry name" value="CarbopepD_reg_2"/>
    <property type="match status" value="1"/>
</dbReference>
<protein>
    <submittedName>
        <fullName evidence="1">TonB-dependent receptor</fullName>
    </submittedName>
</protein>
<accession>A0A6I6JRE2</accession>